<dbReference type="Proteomes" id="UP000175989">
    <property type="component" value="Unassembled WGS sequence"/>
</dbReference>
<reference evidence="2" key="1">
    <citation type="journal article" date="2016" name="Front. Microbiol.">
        <title>Molecular Keys to the Janthinobacterium and Duganella spp. Interaction with the Plant Pathogen Fusarium graminearum.</title>
        <authorList>
            <person name="Haack F.S."/>
            <person name="Poehlein A."/>
            <person name="Kroger C."/>
            <person name="Voigt C.A."/>
            <person name="Piepenbring M."/>
            <person name="Bode H.B."/>
            <person name="Daniel R."/>
            <person name="Schafer W."/>
            <person name="Streit W.R."/>
        </authorList>
    </citation>
    <scope>NUCLEOTIDE SEQUENCE [LARGE SCALE GENOMIC DNA]</scope>
    <source>
        <strain evidence="2">T54</strain>
    </source>
</reference>
<dbReference type="EMBL" id="LROM01000098">
    <property type="protein sequence ID" value="OEZ97394.1"/>
    <property type="molecule type" value="Genomic_DNA"/>
</dbReference>
<proteinExistence type="predicted"/>
<accession>A0A1E7WG16</accession>
<protein>
    <submittedName>
        <fullName evidence="1">Uncharacterized protein</fullName>
    </submittedName>
</protein>
<evidence type="ECO:0000313" key="2">
    <source>
        <dbReference type="Proteomes" id="UP000175989"/>
    </source>
</evidence>
<comment type="caution">
    <text evidence="1">The sequence shown here is derived from an EMBL/GenBank/DDBJ whole genome shotgun (WGS) entry which is preliminary data.</text>
</comment>
<evidence type="ECO:0000313" key="1">
    <source>
        <dbReference type="EMBL" id="OEZ97394.1"/>
    </source>
</evidence>
<keyword evidence="2" id="KW-1185">Reference proteome</keyword>
<gene>
    <name evidence="1" type="ORF">DUPY_35950</name>
</gene>
<dbReference type="RefSeq" id="WP_141749597.1">
    <property type="nucleotide sequence ID" value="NZ_LROM01000098.1"/>
</dbReference>
<name>A0A1E7WG16_9BURK</name>
<dbReference type="OrthoDB" id="8780266at2"/>
<sequence length="78" mass="8384">MTLKIRGPRRFDSPTVLKGDAPFLGATVAEWDRAIIGNMGKTLADIKLRTENAPKRDASKAVTSDLASAVSKRLATSK</sequence>
<dbReference type="AlphaFoldDB" id="A0A1E7WG16"/>
<organism evidence="1 2">
    <name type="scientific">Duganella phyllosphaerae</name>
    <dbReference type="NCBI Taxonomy" id="762836"/>
    <lineage>
        <taxon>Bacteria</taxon>
        <taxon>Pseudomonadati</taxon>
        <taxon>Pseudomonadota</taxon>
        <taxon>Betaproteobacteria</taxon>
        <taxon>Burkholderiales</taxon>
        <taxon>Oxalobacteraceae</taxon>
        <taxon>Telluria group</taxon>
        <taxon>Duganella</taxon>
    </lineage>
</organism>